<evidence type="ECO:0000256" key="2">
    <source>
        <dbReference type="SAM" id="Phobius"/>
    </source>
</evidence>
<dbReference type="PANTHER" id="PTHR45138">
    <property type="entry name" value="REGULATORY COMPONENTS OF SENSORY TRANSDUCTION SYSTEM"/>
    <property type="match status" value="1"/>
</dbReference>
<evidence type="ECO:0000313" key="4">
    <source>
        <dbReference type="EMBL" id="MBT0772413.1"/>
    </source>
</evidence>
<dbReference type="InterPro" id="IPR029787">
    <property type="entry name" value="Nucleotide_cyclase"/>
</dbReference>
<protein>
    <submittedName>
        <fullName evidence="4">GGDEF domain-containing protein</fullName>
    </submittedName>
</protein>
<dbReference type="InterPro" id="IPR043128">
    <property type="entry name" value="Rev_trsase/Diguanyl_cyclase"/>
</dbReference>
<feature type="transmembrane region" description="Helical" evidence="2">
    <location>
        <begin position="62"/>
        <end position="83"/>
    </location>
</feature>
<feature type="coiled-coil region" evidence="1">
    <location>
        <begin position="213"/>
        <end position="240"/>
    </location>
</feature>
<dbReference type="RefSeq" id="WP_214158910.1">
    <property type="nucleotide sequence ID" value="NZ_JAHBAY010000012.1"/>
</dbReference>
<feature type="domain" description="GGDEF" evidence="3">
    <location>
        <begin position="268"/>
        <end position="403"/>
    </location>
</feature>
<dbReference type="EMBL" id="JAHBAY010000012">
    <property type="protein sequence ID" value="MBT0772413.1"/>
    <property type="molecule type" value="Genomic_DNA"/>
</dbReference>
<keyword evidence="2" id="KW-1133">Transmembrane helix</keyword>
<dbReference type="Proteomes" id="UP001197247">
    <property type="component" value="Unassembled WGS sequence"/>
</dbReference>
<keyword evidence="1" id="KW-0175">Coiled coil</keyword>
<gene>
    <name evidence="4" type="ORF">KIH74_25940</name>
</gene>
<evidence type="ECO:0000256" key="1">
    <source>
        <dbReference type="SAM" id="Coils"/>
    </source>
</evidence>
<dbReference type="PANTHER" id="PTHR45138:SF9">
    <property type="entry name" value="DIGUANYLATE CYCLASE DGCM-RELATED"/>
    <property type="match status" value="1"/>
</dbReference>
<dbReference type="NCBIfam" id="TIGR00254">
    <property type="entry name" value="GGDEF"/>
    <property type="match status" value="1"/>
</dbReference>
<evidence type="ECO:0000313" key="5">
    <source>
        <dbReference type="Proteomes" id="UP001197247"/>
    </source>
</evidence>
<comment type="caution">
    <text evidence="4">The sequence shown here is derived from an EMBL/GenBank/DDBJ whole genome shotgun (WGS) entry which is preliminary data.</text>
</comment>
<feature type="transmembrane region" description="Helical" evidence="2">
    <location>
        <begin position="37"/>
        <end position="56"/>
    </location>
</feature>
<dbReference type="Gene3D" id="3.30.70.270">
    <property type="match status" value="1"/>
</dbReference>
<proteinExistence type="predicted"/>
<keyword evidence="2" id="KW-0472">Membrane</keyword>
<evidence type="ECO:0000259" key="3">
    <source>
        <dbReference type="PROSITE" id="PS50887"/>
    </source>
</evidence>
<organism evidence="4 5">
    <name type="scientific">Kineosporia corallincola</name>
    <dbReference type="NCBI Taxonomy" id="2835133"/>
    <lineage>
        <taxon>Bacteria</taxon>
        <taxon>Bacillati</taxon>
        <taxon>Actinomycetota</taxon>
        <taxon>Actinomycetes</taxon>
        <taxon>Kineosporiales</taxon>
        <taxon>Kineosporiaceae</taxon>
        <taxon>Kineosporia</taxon>
    </lineage>
</organism>
<feature type="transmembrane region" description="Helical" evidence="2">
    <location>
        <begin position="124"/>
        <end position="143"/>
    </location>
</feature>
<feature type="transmembrane region" description="Helical" evidence="2">
    <location>
        <begin position="95"/>
        <end position="112"/>
    </location>
</feature>
<accession>A0ABS5TMT3</accession>
<dbReference type="Pfam" id="PF00990">
    <property type="entry name" value="GGDEF"/>
    <property type="match status" value="1"/>
</dbReference>
<dbReference type="PROSITE" id="PS50887">
    <property type="entry name" value="GGDEF"/>
    <property type="match status" value="1"/>
</dbReference>
<dbReference type="InterPro" id="IPR050469">
    <property type="entry name" value="Diguanylate_Cyclase"/>
</dbReference>
<keyword evidence="2" id="KW-0812">Transmembrane</keyword>
<keyword evidence="5" id="KW-1185">Reference proteome</keyword>
<dbReference type="SUPFAM" id="SSF55073">
    <property type="entry name" value="Nucleotide cyclase"/>
    <property type="match status" value="1"/>
</dbReference>
<sequence length="417" mass="44604">MVRDIWRLVVAPNPVLDEVVRGQLLEQSAQASRLSSLLGLPLSAVVLVVMAAEHAATGPVLLWTGLVLLVMVLYVAGVGVFVVDPRHRRSYRDRLRVFTAFQTLGGLAWGLLPAAAAPTAGDTSVVSTACAVTVLAVAANVVFSSATPRPWLAFHLTALVAASAGLIAHGEGGVAALNAVVAPAAVPLARYMYQQVARARVLARRSELLAHDLRLEREGVERMNLELSEANAELRQQATRDPLTRLPNRTLFFENLGRSMRHGRRNATPVAVIYFDLDHFKAVNDSLGHGAGDELLRQVADRTAAVLRSPDVLARLGGDEFVVLTHDFGAGPGEVAPVQVAERIRQVLEVPFDLAGNPAVISASLGVAVDDPGLSGEDLVERADMALYRAKQLGRNQVFVAPPTREALNRLGRAVDS</sequence>
<dbReference type="SMART" id="SM00267">
    <property type="entry name" value="GGDEF"/>
    <property type="match status" value="1"/>
</dbReference>
<reference evidence="4 5" key="1">
    <citation type="submission" date="2021-05" db="EMBL/GenBank/DDBJ databases">
        <title>Kineosporia and Streptomyces sp. nov. two new marine actinobacteria isolated from Coral.</title>
        <authorList>
            <person name="Buangrab K."/>
            <person name="Sutthacheep M."/>
            <person name="Yeemin T."/>
            <person name="Harunari E."/>
            <person name="Igarashi Y."/>
            <person name="Kanchanasin P."/>
            <person name="Tanasupawat S."/>
            <person name="Phongsopitanun W."/>
        </authorList>
    </citation>
    <scope>NUCLEOTIDE SEQUENCE [LARGE SCALE GENOMIC DNA]</scope>
    <source>
        <strain evidence="4 5">J2-2</strain>
    </source>
</reference>
<dbReference type="CDD" id="cd01949">
    <property type="entry name" value="GGDEF"/>
    <property type="match status" value="1"/>
</dbReference>
<name>A0ABS5TMT3_9ACTN</name>
<dbReference type="InterPro" id="IPR000160">
    <property type="entry name" value="GGDEF_dom"/>
</dbReference>
<feature type="transmembrane region" description="Helical" evidence="2">
    <location>
        <begin position="150"/>
        <end position="168"/>
    </location>
</feature>